<keyword evidence="3" id="KW-0064">Aspartyl protease</keyword>
<dbReference type="Pfam" id="PF00665">
    <property type="entry name" value="rve"/>
    <property type="match status" value="1"/>
</dbReference>
<dbReference type="Pfam" id="PF14223">
    <property type="entry name" value="Retrotran_gag_2"/>
    <property type="match status" value="1"/>
</dbReference>
<feature type="compositionally biased region" description="Low complexity" evidence="5">
    <location>
        <begin position="144"/>
        <end position="157"/>
    </location>
</feature>
<keyword evidence="1" id="KW-0645">Protease</keyword>
<evidence type="ECO:0000256" key="1">
    <source>
        <dbReference type="ARBA" id="ARBA00022670"/>
    </source>
</evidence>
<dbReference type="PROSITE" id="PS50994">
    <property type="entry name" value="INTEGRASE"/>
    <property type="match status" value="1"/>
</dbReference>
<dbReference type="Proteomes" id="UP000825729">
    <property type="component" value="Unassembled WGS sequence"/>
</dbReference>
<dbReference type="CDD" id="cd09272">
    <property type="entry name" value="RNase_HI_RT_Ty1"/>
    <property type="match status" value="1"/>
</dbReference>
<feature type="region of interest" description="Disordered" evidence="5">
    <location>
        <begin position="144"/>
        <end position="184"/>
    </location>
</feature>
<dbReference type="Pfam" id="PF25597">
    <property type="entry name" value="SH3_retrovirus"/>
    <property type="match status" value="1"/>
</dbReference>
<keyword evidence="8" id="KW-1185">Reference proteome</keyword>
<dbReference type="PANTHER" id="PTHR42648:SF28">
    <property type="entry name" value="TRANSPOSON-ENCODED PROTEIN WITH RIBONUCLEASE H-LIKE AND RETROVIRUS ZINC FINGER-LIKE DOMAINS"/>
    <property type="match status" value="1"/>
</dbReference>
<dbReference type="GO" id="GO:0015074">
    <property type="term" value="P:DNA integration"/>
    <property type="evidence" value="ECO:0007669"/>
    <property type="project" value="InterPro"/>
</dbReference>
<dbReference type="PANTHER" id="PTHR42648">
    <property type="entry name" value="TRANSPOSASE, PUTATIVE-RELATED"/>
    <property type="match status" value="1"/>
</dbReference>
<dbReference type="GO" id="GO:0046872">
    <property type="term" value="F:metal ion binding"/>
    <property type="evidence" value="ECO:0007669"/>
    <property type="project" value="UniProtKB-KW"/>
</dbReference>
<dbReference type="InterPro" id="IPR039537">
    <property type="entry name" value="Retrotran_Ty1/copia-like"/>
</dbReference>
<accession>A0AAV7EEF7</accession>
<feature type="region of interest" description="Disordered" evidence="5">
    <location>
        <begin position="610"/>
        <end position="631"/>
    </location>
</feature>
<dbReference type="GO" id="GO:0006508">
    <property type="term" value="P:proteolysis"/>
    <property type="evidence" value="ECO:0007669"/>
    <property type="project" value="UniProtKB-KW"/>
</dbReference>
<dbReference type="AlphaFoldDB" id="A0AAV7EEF7"/>
<dbReference type="Gene3D" id="3.30.420.10">
    <property type="entry name" value="Ribonuclease H-like superfamily/Ribonuclease H"/>
    <property type="match status" value="1"/>
</dbReference>
<dbReference type="InterPro" id="IPR057670">
    <property type="entry name" value="SH3_retrovirus"/>
</dbReference>
<dbReference type="Pfam" id="PF13976">
    <property type="entry name" value="gag_pre-integrs"/>
    <property type="match status" value="1"/>
</dbReference>
<evidence type="ECO:0000313" key="7">
    <source>
        <dbReference type="EMBL" id="KAG9446485.1"/>
    </source>
</evidence>
<protein>
    <recommendedName>
        <fullName evidence="6">Integrase catalytic domain-containing protein</fullName>
    </recommendedName>
</protein>
<evidence type="ECO:0000256" key="2">
    <source>
        <dbReference type="ARBA" id="ARBA00022723"/>
    </source>
</evidence>
<evidence type="ECO:0000256" key="5">
    <source>
        <dbReference type="SAM" id="MobiDB-lite"/>
    </source>
</evidence>
<dbReference type="InterPro" id="IPR001584">
    <property type="entry name" value="Integrase_cat-core"/>
</dbReference>
<dbReference type="InterPro" id="IPR025724">
    <property type="entry name" value="GAG-pre-integrase_dom"/>
</dbReference>
<feature type="compositionally biased region" description="Acidic residues" evidence="5">
    <location>
        <begin position="614"/>
        <end position="631"/>
    </location>
</feature>
<comment type="caution">
    <text evidence="7">The sequence shown here is derived from an EMBL/GenBank/DDBJ whole genome shotgun (WGS) entry which is preliminary data.</text>
</comment>
<feature type="domain" description="Integrase catalytic" evidence="6">
    <location>
        <begin position="387"/>
        <end position="553"/>
    </location>
</feature>
<dbReference type="InterPro" id="IPR013103">
    <property type="entry name" value="RVT_2"/>
</dbReference>
<evidence type="ECO:0000256" key="4">
    <source>
        <dbReference type="ARBA" id="ARBA00022801"/>
    </source>
</evidence>
<sequence>MKADEWALLDRRALAVVRMSLTQSVAFNVSKEKTVKDLLTKIGGVYEKSSASNRLFLLRKLVYLRMSEGTPIADHLNDFNKLWAQIEAVDLKFDDDVKALMFMCSLIESWDIVITSISNATKEKLKFDEVLSAILNQEMMKRSMVSNTSSTSDTTLSIDKGKGRDRGRNQSRGPNNRDRYKSKGKSKGKFKCWVCDKEGHVENWYIDSGASFHCTSHKEWFCDYIKGEFGHVIVGNGQKCKIEGRGIIHLKMNDGGKLILKEVRHIPDLQKNLISVNKLDQEGYKIAFENSSWKVSRGALTLIKGKAVGTLYPLCTKVDQIVSLAAEKDDKASLWHRRLGHLSESRMRILHSKKVLTGITNICFDFCEDCVLGKQKRVSFNKDGREKKSNKLDLVHTDVWGPAQGKSFGGNLYFVIFIDDYSRKTWIYTLKKKSNVFNMFKYWLARVENETGSRLKCLLSDNGGEFCNKEFDSYCAKRGIRRIKTVPRTPQQNGVAERMNRTILERARSMRIHAGLPLHLWGATVDTAVYLINRSPSSALDGRIPEDVWAGKNVDYSFLKIFGCIAYAHIDREVRKKLDPKSTKCVFLGYGGDEYGYRLWDFDNNKVVPSEGEQQIETEQENESQGEQSSIDDGELHEYSNAQTDFDDLEIPQEEIVTSGLRRSTRVRKPVQKLNLIVQHVLYTVAGEPESYDEAMADEAHLKWELAMKDEMLSLEENQTWELVKMPAKKKVLQNKWIFRVKQEVGGVQRYKARLVVKGFGQREGIDFHDIFAPVVKMTSIRTILSIVAVKGLYLEQLDVKTTFLHGDLEEEIYMRQPAGFEVIGKESWVCKLKRSLYGLKQAPRQWYLKFDRFMLDIGFARSNADHCVYLQRFNDGDYIILILYVDDMLVAGTNMKKIDDLKKRLANQFSMKDLGEAKQLLGMQITRDKKKKKLWLSQEGYVKKVLERFNMHESKAVTTTLGSQFKLSKEQCAKSDEEIAHMKTVPYASAIGSLMYAMVSTRPDIAHAVGVVSRFMKNPGKEHWEAVKWIFRYLKGTFDYCLCFGRNNIDVKGFVDSDHAGDRDNGEALRKVVALSSTEAEYVAATEASKEYIWLKSLMNELGFDNADCRIIEAGEDRWKEESGGYVDKVGGGPKVESLLNYGELALIGKRWTYATNKVEEGQRLK</sequence>
<feature type="compositionally biased region" description="Basic and acidic residues" evidence="5">
    <location>
        <begin position="159"/>
        <end position="168"/>
    </location>
</feature>
<gene>
    <name evidence="7" type="ORF">H6P81_012613</name>
</gene>
<proteinExistence type="predicted"/>
<dbReference type="InterPro" id="IPR054722">
    <property type="entry name" value="PolX-like_BBD"/>
</dbReference>
<dbReference type="InterPro" id="IPR012337">
    <property type="entry name" value="RNaseH-like_sf"/>
</dbReference>
<dbReference type="SUPFAM" id="SSF56672">
    <property type="entry name" value="DNA/RNA polymerases"/>
    <property type="match status" value="1"/>
</dbReference>
<dbReference type="SUPFAM" id="SSF53098">
    <property type="entry name" value="Ribonuclease H-like"/>
    <property type="match status" value="1"/>
</dbReference>
<organism evidence="7 8">
    <name type="scientific">Aristolochia fimbriata</name>
    <name type="common">White veined hardy Dutchman's pipe vine</name>
    <dbReference type="NCBI Taxonomy" id="158543"/>
    <lineage>
        <taxon>Eukaryota</taxon>
        <taxon>Viridiplantae</taxon>
        <taxon>Streptophyta</taxon>
        <taxon>Embryophyta</taxon>
        <taxon>Tracheophyta</taxon>
        <taxon>Spermatophyta</taxon>
        <taxon>Magnoliopsida</taxon>
        <taxon>Magnoliidae</taxon>
        <taxon>Piperales</taxon>
        <taxon>Aristolochiaceae</taxon>
        <taxon>Aristolochia</taxon>
    </lineage>
</organism>
<keyword evidence="2" id="KW-0479">Metal-binding</keyword>
<reference evidence="7 8" key="1">
    <citation type="submission" date="2021-07" db="EMBL/GenBank/DDBJ databases">
        <title>The Aristolochia fimbriata genome: insights into angiosperm evolution, floral development and chemical biosynthesis.</title>
        <authorList>
            <person name="Jiao Y."/>
        </authorList>
    </citation>
    <scope>NUCLEOTIDE SEQUENCE [LARGE SCALE GENOMIC DNA]</scope>
    <source>
        <strain evidence="7">IBCAS-2021</strain>
        <tissue evidence="7">Leaf</tissue>
    </source>
</reference>
<evidence type="ECO:0000259" key="6">
    <source>
        <dbReference type="PROSITE" id="PS50994"/>
    </source>
</evidence>
<name>A0AAV7EEF7_ARIFI</name>
<dbReference type="Pfam" id="PF07727">
    <property type="entry name" value="RVT_2"/>
    <property type="match status" value="1"/>
</dbReference>
<dbReference type="InterPro" id="IPR036397">
    <property type="entry name" value="RNaseH_sf"/>
</dbReference>
<dbReference type="GO" id="GO:0004190">
    <property type="term" value="F:aspartic-type endopeptidase activity"/>
    <property type="evidence" value="ECO:0007669"/>
    <property type="project" value="UniProtKB-KW"/>
</dbReference>
<dbReference type="EMBL" id="JAINDJ010000005">
    <property type="protein sequence ID" value="KAG9446485.1"/>
    <property type="molecule type" value="Genomic_DNA"/>
</dbReference>
<evidence type="ECO:0000313" key="8">
    <source>
        <dbReference type="Proteomes" id="UP000825729"/>
    </source>
</evidence>
<dbReference type="InterPro" id="IPR043502">
    <property type="entry name" value="DNA/RNA_pol_sf"/>
</dbReference>
<evidence type="ECO:0000256" key="3">
    <source>
        <dbReference type="ARBA" id="ARBA00022750"/>
    </source>
</evidence>
<keyword evidence="4" id="KW-0378">Hydrolase</keyword>
<dbReference type="GO" id="GO:0003676">
    <property type="term" value="F:nucleic acid binding"/>
    <property type="evidence" value="ECO:0007669"/>
    <property type="project" value="InterPro"/>
</dbReference>
<dbReference type="Pfam" id="PF22936">
    <property type="entry name" value="Pol_BBD"/>
    <property type="match status" value="1"/>
</dbReference>